<dbReference type="EMBL" id="QJKJ01010184">
    <property type="protein sequence ID" value="RDX74425.1"/>
    <property type="molecule type" value="Genomic_DNA"/>
</dbReference>
<feature type="chain" id="PRO_5016754677" description="Secreted protein" evidence="1">
    <location>
        <begin position="20"/>
        <end position="65"/>
    </location>
</feature>
<evidence type="ECO:0000313" key="2">
    <source>
        <dbReference type="EMBL" id="RDX74425.1"/>
    </source>
</evidence>
<dbReference type="AlphaFoldDB" id="A0A371F804"/>
<keyword evidence="1" id="KW-0732">Signal</keyword>
<organism evidence="2 3">
    <name type="scientific">Mucuna pruriens</name>
    <name type="common">Velvet bean</name>
    <name type="synonym">Dolichos pruriens</name>
    <dbReference type="NCBI Taxonomy" id="157652"/>
    <lineage>
        <taxon>Eukaryota</taxon>
        <taxon>Viridiplantae</taxon>
        <taxon>Streptophyta</taxon>
        <taxon>Embryophyta</taxon>
        <taxon>Tracheophyta</taxon>
        <taxon>Spermatophyta</taxon>
        <taxon>Magnoliopsida</taxon>
        <taxon>eudicotyledons</taxon>
        <taxon>Gunneridae</taxon>
        <taxon>Pentapetalae</taxon>
        <taxon>rosids</taxon>
        <taxon>fabids</taxon>
        <taxon>Fabales</taxon>
        <taxon>Fabaceae</taxon>
        <taxon>Papilionoideae</taxon>
        <taxon>50 kb inversion clade</taxon>
        <taxon>NPAAA clade</taxon>
        <taxon>indigoferoid/millettioid clade</taxon>
        <taxon>Phaseoleae</taxon>
        <taxon>Mucuna</taxon>
    </lineage>
</organism>
<gene>
    <name evidence="2" type="ORF">CR513_45836</name>
</gene>
<evidence type="ECO:0008006" key="4">
    <source>
        <dbReference type="Google" id="ProtNLM"/>
    </source>
</evidence>
<feature type="non-terminal residue" evidence="2">
    <location>
        <position position="65"/>
    </location>
</feature>
<accession>A0A371F804</accession>
<evidence type="ECO:0000313" key="3">
    <source>
        <dbReference type="Proteomes" id="UP000257109"/>
    </source>
</evidence>
<comment type="caution">
    <text evidence="2">The sequence shown here is derived from an EMBL/GenBank/DDBJ whole genome shotgun (WGS) entry which is preliminary data.</text>
</comment>
<reference evidence="2" key="1">
    <citation type="submission" date="2018-05" db="EMBL/GenBank/DDBJ databases">
        <title>Draft genome of Mucuna pruriens seed.</title>
        <authorList>
            <person name="Nnadi N.E."/>
            <person name="Vos R."/>
            <person name="Hasami M.H."/>
            <person name="Devisetty U.K."/>
            <person name="Aguiy J.C."/>
        </authorList>
    </citation>
    <scope>NUCLEOTIDE SEQUENCE [LARGE SCALE GENOMIC DNA]</scope>
    <source>
        <strain evidence="2">JCA_2017</strain>
    </source>
</reference>
<sequence length="65" mass="7562">MWRVPSLNVFFWFFSLCRSKQVVWSSLSSRPKRKLLKPFHESYTALELKALMKKVASCSPALAEV</sequence>
<feature type="signal peptide" evidence="1">
    <location>
        <begin position="1"/>
        <end position="19"/>
    </location>
</feature>
<dbReference type="Proteomes" id="UP000257109">
    <property type="component" value="Unassembled WGS sequence"/>
</dbReference>
<proteinExistence type="predicted"/>
<keyword evidence="3" id="KW-1185">Reference proteome</keyword>
<evidence type="ECO:0000256" key="1">
    <source>
        <dbReference type="SAM" id="SignalP"/>
    </source>
</evidence>
<name>A0A371F804_MUCPR</name>
<protein>
    <recommendedName>
        <fullName evidence="4">Secreted protein</fullName>
    </recommendedName>
</protein>
<feature type="non-terminal residue" evidence="2">
    <location>
        <position position="1"/>
    </location>
</feature>